<dbReference type="Proteomes" id="UP000433577">
    <property type="component" value="Chromosome 4"/>
</dbReference>
<reference evidence="2 3" key="1">
    <citation type="submission" date="2019-12" db="EMBL/GenBank/DDBJ databases">
        <title>Paraburkholderia acidiphila 7Q-K02 sp. nov and Paraburkholderia acidisoli DHF22 sp. nov., two strains isolated from forest soil.</title>
        <authorList>
            <person name="Gao Z."/>
            <person name="Qiu L."/>
        </authorList>
    </citation>
    <scope>NUCLEOTIDE SEQUENCE [LARGE SCALE GENOMIC DNA]</scope>
    <source>
        <strain evidence="2 3">DHF22</strain>
    </source>
</reference>
<name>A0A7Z2JIU7_9BURK</name>
<feature type="chain" id="PRO_5030531020" evidence="1">
    <location>
        <begin position="28"/>
        <end position="143"/>
    </location>
</feature>
<protein>
    <submittedName>
        <fullName evidence="2">Uncharacterized protein</fullName>
    </submittedName>
</protein>
<evidence type="ECO:0000313" key="2">
    <source>
        <dbReference type="EMBL" id="QGZ66111.1"/>
    </source>
</evidence>
<feature type="signal peptide" evidence="1">
    <location>
        <begin position="1"/>
        <end position="27"/>
    </location>
</feature>
<keyword evidence="3" id="KW-1185">Reference proteome</keyword>
<organism evidence="2 3">
    <name type="scientific">Paraburkholderia acidisoli</name>
    <dbReference type="NCBI Taxonomy" id="2571748"/>
    <lineage>
        <taxon>Bacteria</taxon>
        <taxon>Pseudomonadati</taxon>
        <taxon>Pseudomonadota</taxon>
        <taxon>Betaproteobacteria</taxon>
        <taxon>Burkholderiales</taxon>
        <taxon>Burkholderiaceae</taxon>
        <taxon>Paraburkholderia</taxon>
    </lineage>
</organism>
<evidence type="ECO:0000256" key="1">
    <source>
        <dbReference type="SAM" id="SignalP"/>
    </source>
</evidence>
<dbReference type="KEGG" id="pacs:FAZ98_30305"/>
<sequence length="143" mass="14915">MHARLSTRLVRYAVFAAGLACATGASAAGAYDGVWNVTLTCPAARDGAKAYTVHFPVLVGDSVLHGDHGEPNAAGWLALDGRIEPDGSATLVAQGISNADARAARRARKGTPYSYEVSAHFDATSGSGSRTTARRCHLVFVRT</sequence>
<accession>A0A7Z2JIU7</accession>
<evidence type="ECO:0000313" key="3">
    <source>
        <dbReference type="Proteomes" id="UP000433577"/>
    </source>
</evidence>
<gene>
    <name evidence="2" type="ORF">FAZ98_30305</name>
</gene>
<dbReference type="EMBL" id="CP046916">
    <property type="protein sequence ID" value="QGZ66111.1"/>
    <property type="molecule type" value="Genomic_DNA"/>
</dbReference>
<proteinExistence type="predicted"/>
<keyword evidence="1" id="KW-0732">Signal</keyword>
<dbReference type="AlphaFoldDB" id="A0A7Z2JIU7"/>
<dbReference type="RefSeq" id="WP_158957238.1">
    <property type="nucleotide sequence ID" value="NZ_CP046916.1"/>
</dbReference>
<dbReference type="OrthoDB" id="9096499at2"/>